<dbReference type="CDD" id="cd02570">
    <property type="entry name" value="PseudoU_synth_EcTruA"/>
    <property type="match status" value="1"/>
</dbReference>
<gene>
    <name evidence="4" type="primary">truA</name>
    <name evidence="9" type="ORF">EDC19_2437</name>
</gene>
<feature type="domain" description="Pseudouridine synthase I TruA alpha/beta" evidence="8">
    <location>
        <begin position="151"/>
        <end position="252"/>
    </location>
</feature>
<reference evidence="9 10" key="1">
    <citation type="submission" date="2019-03" db="EMBL/GenBank/DDBJ databases">
        <title>Genomic Encyclopedia of Type Strains, Phase IV (KMG-IV): sequencing the most valuable type-strain genomes for metagenomic binning, comparative biology and taxonomic classification.</title>
        <authorList>
            <person name="Goeker M."/>
        </authorList>
    </citation>
    <scope>NUCLEOTIDE SEQUENCE [LARGE SCALE GENOMIC DNA]</scope>
    <source>
        <strain evidence="9 10">DSM 24176</strain>
    </source>
</reference>
<evidence type="ECO:0000256" key="7">
    <source>
        <dbReference type="RuleBase" id="RU003792"/>
    </source>
</evidence>
<dbReference type="FunFam" id="3.30.70.580:FF:000001">
    <property type="entry name" value="tRNA pseudouridine synthase A"/>
    <property type="match status" value="1"/>
</dbReference>
<evidence type="ECO:0000259" key="8">
    <source>
        <dbReference type="Pfam" id="PF01416"/>
    </source>
</evidence>
<dbReference type="InterPro" id="IPR020095">
    <property type="entry name" value="PsdUridine_synth_TruA_C"/>
</dbReference>
<organism evidence="9 10">
    <name type="scientific">Natranaerovirga hydrolytica</name>
    <dbReference type="NCBI Taxonomy" id="680378"/>
    <lineage>
        <taxon>Bacteria</taxon>
        <taxon>Bacillati</taxon>
        <taxon>Bacillota</taxon>
        <taxon>Clostridia</taxon>
        <taxon>Lachnospirales</taxon>
        <taxon>Natranaerovirgaceae</taxon>
        <taxon>Natranaerovirga</taxon>
    </lineage>
</organism>
<comment type="caution">
    <text evidence="9">The sequence shown here is derived from an EMBL/GenBank/DDBJ whole genome shotgun (WGS) entry which is preliminary data.</text>
</comment>
<keyword evidence="2 4" id="KW-0819">tRNA processing</keyword>
<dbReference type="Proteomes" id="UP000294545">
    <property type="component" value="Unassembled WGS sequence"/>
</dbReference>
<dbReference type="InterPro" id="IPR020094">
    <property type="entry name" value="TruA/RsuA/RluB/E/F_N"/>
</dbReference>
<dbReference type="PIRSF" id="PIRSF001430">
    <property type="entry name" value="tRNA_psdUrid_synth"/>
    <property type="match status" value="1"/>
</dbReference>
<dbReference type="GO" id="GO:0160147">
    <property type="term" value="F:tRNA pseudouridine(38-40) synthase activity"/>
    <property type="evidence" value="ECO:0007669"/>
    <property type="project" value="UniProtKB-EC"/>
</dbReference>
<dbReference type="Pfam" id="PF01416">
    <property type="entry name" value="PseudoU_synth_1"/>
    <property type="match status" value="2"/>
</dbReference>
<feature type="domain" description="Pseudouridine synthase I TruA alpha/beta" evidence="8">
    <location>
        <begin position="15"/>
        <end position="112"/>
    </location>
</feature>
<comment type="catalytic activity">
    <reaction evidence="4 7">
        <text>uridine(38/39/40) in tRNA = pseudouridine(38/39/40) in tRNA</text>
        <dbReference type="Rhea" id="RHEA:22376"/>
        <dbReference type="Rhea" id="RHEA-COMP:10085"/>
        <dbReference type="Rhea" id="RHEA-COMP:10087"/>
        <dbReference type="ChEBI" id="CHEBI:65314"/>
        <dbReference type="ChEBI" id="CHEBI:65315"/>
        <dbReference type="EC" id="5.4.99.12"/>
    </reaction>
</comment>
<comment type="similarity">
    <text evidence="1 4 7">Belongs to the tRNA pseudouridine synthase TruA family.</text>
</comment>
<dbReference type="InterPro" id="IPR020103">
    <property type="entry name" value="PsdUridine_synth_cat_dom_sf"/>
</dbReference>
<dbReference type="GO" id="GO:0031119">
    <property type="term" value="P:tRNA pseudouridine synthesis"/>
    <property type="evidence" value="ECO:0007669"/>
    <property type="project" value="UniProtKB-UniRule"/>
</dbReference>
<evidence type="ECO:0000256" key="4">
    <source>
        <dbReference type="HAMAP-Rule" id="MF_00171"/>
    </source>
</evidence>
<dbReference type="GO" id="GO:0003723">
    <property type="term" value="F:RNA binding"/>
    <property type="evidence" value="ECO:0007669"/>
    <property type="project" value="InterPro"/>
</dbReference>
<evidence type="ECO:0000256" key="1">
    <source>
        <dbReference type="ARBA" id="ARBA00009375"/>
    </source>
</evidence>
<dbReference type="NCBIfam" id="TIGR00071">
    <property type="entry name" value="hisT_truA"/>
    <property type="match status" value="1"/>
</dbReference>
<dbReference type="Gene3D" id="3.30.70.580">
    <property type="entry name" value="Pseudouridine synthase I, catalytic domain, N-terminal subdomain"/>
    <property type="match status" value="1"/>
</dbReference>
<dbReference type="RefSeq" id="WP_132283109.1">
    <property type="nucleotide sequence ID" value="NZ_SMGQ01000016.1"/>
</dbReference>
<evidence type="ECO:0000256" key="6">
    <source>
        <dbReference type="PIRSR" id="PIRSR001430-2"/>
    </source>
</evidence>
<feature type="active site" description="Nucleophile" evidence="4 5">
    <location>
        <position position="60"/>
    </location>
</feature>
<name>A0A4R1MDC0_9FIRM</name>
<evidence type="ECO:0000256" key="3">
    <source>
        <dbReference type="ARBA" id="ARBA00023235"/>
    </source>
</evidence>
<dbReference type="PANTHER" id="PTHR11142:SF22">
    <property type="entry name" value="TRNA PSEUDOURIDINE SYNTHASE A 2"/>
    <property type="match status" value="1"/>
</dbReference>
<protein>
    <recommendedName>
        <fullName evidence="4">tRNA pseudouridine synthase A</fullName>
        <ecNumber evidence="4">5.4.99.12</ecNumber>
    </recommendedName>
    <alternativeName>
        <fullName evidence="4">tRNA pseudouridine(38-40) synthase</fullName>
    </alternativeName>
    <alternativeName>
        <fullName evidence="4">tRNA pseudouridylate synthase I</fullName>
    </alternativeName>
    <alternativeName>
        <fullName evidence="4">tRNA-uridine isomerase I</fullName>
    </alternativeName>
</protein>
<accession>A0A4R1MDC0</accession>
<comment type="function">
    <text evidence="4">Formation of pseudouridine at positions 38, 39 and 40 in the anticodon stem and loop of transfer RNAs.</text>
</comment>
<dbReference type="EC" id="5.4.99.12" evidence="4"/>
<evidence type="ECO:0000313" key="10">
    <source>
        <dbReference type="Proteomes" id="UP000294545"/>
    </source>
</evidence>
<comment type="subunit">
    <text evidence="4">Homodimer.</text>
</comment>
<dbReference type="PANTHER" id="PTHR11142">
    <property type="entry name" value="PSEUDOURIDYLATE SYNTHASE"/>
    <property type="match status" value="1"/>
</dbReference>
<dbReference type="SUPFAM" id="SSF55120">
    <property type="entry name" value="Pseudouridine synthase"/>
    <property type="match status" value="1"/>
</dbReference>
<keyword evidence="3 4" id="KW-0413">Isomerase</keyword>
<evidence type="ECO:0000256" key="5">
    <source>
        <dbReference type="PIRSR" id="PIRSR001430-1"/>
    </source>
</evidence>
<sequence length="252" mass="28911">MSGVNSVKRNIKLVIMYDGTKYSGWQRLKNSEMTIQGKIETVLSKMTGEDIQLIGSGRTDAGVHAFNQIANFHTTTLKKVKDIKAYLNQYLPKDIVIKDVKEASERFHSRYNVKEKTYLYRIWTTDYPPVFEEPYTIHMHQSLDIEKMNKAANLLMGEHDFQGFSNKKTKKSTIRTIKSLDIIKEKDELKFYITADGFLYNMVRIIVGTLLEVGEGKIKEDAILNMLESKERENAGTRAPAKGLTLQSVKYN</sequence>
<evidence type="ECO:0000256" key="2">
    <source>
        <dbReference type="ARBA" id="ARBA00022694"/>
    </source>
</evidence>
<dbReference type="HAMAP" id="MF_00171">
    <property type="entry name" value="TruA"/>
    <property type="match status" value="1"/>
</dbReference>
<dbReference type="EMBL" id="SMGQ01000016">
    <property type="protein sequence ID" value="TCK89024.1"/>
    <property type="molecule type" value="Genomic_DNA"/>
</dbReference>
<dbReference type="AlphaFoldDB" id="A0A4R1MDC0"/>
<dbReference type="Gene3D" id="3.30.70.660">
    <property type="entry name" value="Pseudouridine synthase I, catalytic domain, C-terminal subdomain"/>
    <property type="match status" value="1"/>
</dbReference>
<evidence type="ECO:0000313" key="9">
    <source>
        <dbReference type="EMBL" id="TCK89024.1"/>
    </source>
</evidence>
<keyword evidence="10" id="KW-1185">Reference proteome</keyword>
<feature type="binding site" evidence="4 6">
    <location>
        <position position="118"/>
    </location>
    <ligand>
        <name>substrate</name>
    </ligand>
</feature>
<dbReference type="InterPro" id="IPR020097">
    <property type="entry name" value="PsdUridine_synth_TruA_a/b_dom"/>
</dbReference>
<dbReference type="OrthoDB" id="9811823at2"/>
<dbReference type="InterPro" id="IPR001406">
    <property type="entry name" value="PsdUridine_synth_TruA"/>
</dbReference>
<proteinExistence type="inferred from homology"/>
<comment type="caution">
    <text evidence="4">Lacks conserved residue(s) required for the propagation of feature annotation.</text>
</comment>